<evidence type="ECO:0000259" key="8">
    <source>
        <dbReference type="PROSITE" id="PS51192"/>
    </source>
</evidence>
<gene>
    <name evidence="12" type="primary">LOC108665516</name>
</gene>
<evidence type="ECO:0000256" key="6">
    <source>
        <dbReference type="PROSITE-ProRule" id="PRU00552"/>
    </source>
</evidence>
<dbReference type="GO" id="GO:0005524">
    <property type="term" value="F:ATP binding"/>
    <property type="evidence" value="ECO:0007669"/>
    <property type="project" value="UniProtKB-KW"/>
</dbReference>
<dbReference type="SMART" id="SM00490">
    <property type="entry name" value="HELICc"/>
    <property type="match status" value="1"/>
</dbReference>
<dbReference type="InterPro" id="IPR014001">
    <property type="entry name" value="Helicase_ATP-bd"/>
</dbReference>
<dbReference type="PROSITE" id="PS51194">
    <property type="entry name" value="HELICASE_CTER"/>
    <property type="match status" value="1"/>
</dbReference>
<evidence type="ECO:0000313" key="12">
    <source>
        <dbReference type="RefSeq" id="XP_018007762.1"/>
    </source>
</evidence>
<dbReference type="GO" id="GO:0016787">
    <property type="term" value="F:hydrolase activity"/>
    <property type="evidence" value="ECO:0007669"/>
    <property type="project" value="UniProtKB-KW"/>
</dbReference>
<feature type="domain" description="DEAD-box RNA helicase Q" evidence="10">
    <location>
        <begin position="10"/>
        <end position="38"/>
    </location>
</feature>
<evidence type="ECO:0000259" key="9">
    <source>
        <dbReference type="PROSITE" id="PS51194"/>
    </source>
</evidence>
<organism evidence="11 12">
    <name type="scientific">Hyalella azteca</name>
    <name type="common">Amphipod</name>
    <dbReference type="NCBI Taxonomy" id="294128"/>
    <lineage>
        <taxon>Eukaryota</taxon>
        <taxon>Metazoa</taxon>
        <taxon>Ecdysozoa</taxon>
        <taxon>Arthropoda</taxon>
        <taxon>Crustacea</taxon>
        <taxon>Multicrustacea</taxon>
        <taxon>Malacostraca</taxon>
        <taxon>Eumalacostraca</taxon>
        <taxon>Peracarida</taxon>
        <taxon>Amphipoda</taxon>
        <taxon>Senticaudata</taxon>
        <taxon>Talitrida</taxon>
        <taxon>Talitroidea</taxon>
        <taxon>Hyalellidae</taxon>
        <taxon>Hyalella</taxon>
    </lineage>
</organism>
<protein>
    <recommendedName>
        <fullName evidence="1">RNA helicase</fullName>
        <ecNumber evidence="1">3.6.4.13</ecNumber>
    </recommendedName>
</protein>
<dbReference type="PANTHER" id="PTHR47959">
    <property type="entry name" value="ATP-DEPENDENT RNA HELICASE RHLE-RELATED"/>
    <property type="match status" value="1"/>
</dbReference>
<dbReference type="InterPro" id="IPR000629">
    <property type="entry name" value="RNA-helicase_DEAD-box_CS"/>
</dbReference>
<dbReference type="OrthoDB" id="10261904at2759"/>
<evidence type="ECO:0000256" key="5">
    <source>
        <dbReference type="ARBA" id="ARBA00022840"/>
    </source>
</evidence>
<keyword evidence="3 7" id="KW-0378">Hydrolase</keyword>
<feature type="domain" description="Helicase C-terminal" evidence="9">
    <location>
        <begin position="223"/>
        <end position="388"/>
    </location>
</feature>
<feature type="short sequence motif" description="Q motif" evidence="6">
    <location>
        <begin position="10"/>
        <end position="38"/>
    </location>
</feature>
<keyword evidence="2 7" id="KW-0547">Nucleotide-binding</keyword>
<dbReference type="InterPro" id="IPR014014">
    <property type="entry name" value="RNA_helicase_DEAD_Q_motif"/>
</dbReference>
<dbReference type="OMA" id="HVLNKMP"/>
<dbReference type="GO" id="GO:0003724">
    <property type="term" value="F:RNA helicase activity"/>
    <property type="evidence" value="ECO:0007669"/>
    <property type="project" value="UniProtKB-EC"/>
</dbReference>
<evidence type="ECO:0000313" key="11">
    <source>
        <dbReference type="Proteomes" id="UP000694843"/>
    </source>
</evidence>
<keyword evidence="4 7" id="KW-0347">Helicase</keyword>
<proteinExistence type="inferred from homology"/>
<dbReference type="PROSITE" id="PS51192">
    <property type="entry name" value="HELICASE_ATP_BIND_1"/>
    <property type="match status" value="1"/>
</dbReference>
<evidence type="ECO:0000256" key="7">
    <source>
        <dbReference type="RuleBase" id="RU000492"/>
    </source>
</evidence>
<dbReference type="PANTHER" id="PTHR47959:SF20">
    <property type="entry name" value="RNA HELICASE"/>
    <property type="match status" value="1"/>
</dbReference>
<sequence>MNEIAEQKISSFKELGVVQELCDACERVKWRTPTPIQVKAIPAALNGRDVIGLAKTGSGKTGAYTIPMLQALLAKPSKLFAVVLTPTRELAFQVKDNIEALSSRFGVKVVVLTGGMDYKVEKTKLMEKPHIVVATPGRLLDHLKRTRGFNLENVKYLVFDEADRILGVDLEEHMNDIIRVLPKNRRTMLFSATMNNSAQKLERASLVDPVKVKVNELYQTVDTLQQYMKLVPEQEKIAHLVWFLNDAKAHKLQDKTFIIFCGTRRRTMAVHITLTQLTFKSVPLFGKMLQSNRLAALHKFKANQRNILVATDVASRGLDIEGVDWVINLDLPMSTKDYIHRVGRTARAGKQGQSITFTTQYDVFEFFGLEKKLKIKMQEFPINEDEVEILLPSVKAAEQTASEELGRMEDDRFLAGIKSAKRKGSSFGSSKKRKT</sequence>
<evidence type="ECO:0000256" key="3">
    <source>
        <dbReference type="ARBA" id="ARBA00022801"/>
    </source>
</evidence>
<evidence type="ECO:0000256" key="1">
    <source>
        <dbReference type="ARBA" id="ARBA00012552"/>
    </source>
</evidence>
<feature type="domain" description="Helicase ATP-binding" evidence="8">
    <location>
        <begin position="41"/>
        <end position="212"/>
    </location>
</feature>
<dbReference type="CDD" id="cd18787">
    <property type="entry name" value="SF2_C_DEAD"/>
    <property type="match status" value="1"/>
</dbReference>
<keyword evidence="5 7" id="KW-0067">ATP-binding</keyword>
<dbReference type="GO" id="GO:0005829">
    <property type="term" value="C:cytosol"/>
    <property type="evidence" value="ECO:0007669"/>
    <property type="project" value="TreeGrafter"/>
</dbReference>
<evidence type="ECO:0000256" key="4">
    <source>
        <dbReference type="ARBA" id="ARBA00022806"/>
    </source>
</evidence>
<reference evidence="12" key="1">
    <citation type="submission" date="2025-08" db="UniProtKB">
        <authorList>
            <consortium name="RefSeq"/>
        </authorList>
    </citation>
    <scope>IDENTIFICATION</scope>
    <source>
        <tissue evidence="12">Whole organism</tissue>
    </source>
</reference>
<dbReference type="InterPro" id="IPR050079">
    <property type="entry name" value="DEAD_box_RNA_helicase"/>
</dbReference>
<dbReference type="KEGG" id="hazt:108665516"/>
<dbReference type="Proteomes" id="UP000694843">
    <property type="component" value="Unplaced"/>
</dbReference>
<dbReference type="EC" id="3.6.4.13" evidence="1"/>
<evidence type="ECO:0000256" key="2">
    <source>
        <dbReference type="ARBA" id="ARBA00022741"/>
    </source>
</evidence>
<name>A0A8B7N1P2_HYAAZ</name>
<dbReference type="Gene3D" id="3.40.50.300">
    <property type="entry name" value="P-loop containing nucleotide triphosphate hydrolases"/>
    <property type="match status" value="2"/>
</dbReference>
<dbReference type="InterPro" id="IPR011545">
    <property type="entry name" value="DEAD/DEAH_box_helicase_dom"/>
</dbReference>
<dbReference type="InterPro" id="IPR001650">
    <property type="entry name" value="Helicase_C-like"/>
</dbReference>
<dbReference type="InterPro" id="IPR027417">
    <property type="entry name" value="P-loop_NTPase"/>
</dbReference>
<comment type="similarity">
    <text evidence="7">Belongs to the DEAD box helicase family.</text>
</comment>
<dbReference type="SMART" id="SM00487">
    <property type="entry name" value="DEXDc"/>
    <property type="match status" value="1"/>
</dbReference>
<dbReference type="RefSeq" id="XP_018007762.1">
    <property type="nucleotide sequence ID" value="XM_018152273.2"/>
</dbReference>
<dbReference type="Pfam" id="PF00271">
    <property type="entry name" value="Helicase_C"/>
    <property type="match status" value="1"/>
</dbReference>
<dbReference type="PROSITE" id="PS51195">
    <property type="entry name" value="Q_MOTIF"/>
    <property type="match status" value="1"/>
</dbReference>
<accession>A0A8B7N1P2</accession>
<dbReference type="PROSITE" id="PS00039">
    <property type="entry name" value="DEAD_ATP_HELICASE"/>
    <property type="match status" value="1"/>
</dbReference>
<dbReference type="GeneID" id="108665516"/>
<dbReference type="GO" id="GO:0003676">
    <property type="term" value="F:nucleic acid binding"/>
    <property type="evidence" value="ECO:0007669"/>
    <property type="project" value="InterPro"/>
</dbReference>
<dbReference type="SUPFAM" id="SSF52540">
    <property type="entry name" value="P-loop containing nucleoside triphosphate hydrolases"/>
    <property type="match status" value="2"/>
</dbReference>
<keyword evidence="11" id="KW-1185">Reference proteome</keyword>
<evidence type="ECO:0000259" key="10">
    <source>
        <dbReference type="PROSITE" id="PS51195"/>
    </source>
</evidence>
<dbReference type="AlphaFoldDB" id="A0A8B7N1P2"/>
<dbReference type="Pfam" id="PF00270">
    <property type="entry name" value="DEAD"/>
    <property type="match status" value="1"/>
</dbReference>